<feature type="domain" description="FYVE-type" evidence="6">
    <location>
        <begin position="539"/>
        <end position="570"/>
    </location>
</feature>
<dbReference type="InterPro" id="IPR021565">
    <property type="entry name" value="Rbsn_Rab-bd"/>
</dbReference>
<dbReference type="Pfam" id="PF11464">
    <property type="entry name" value="Rbsn"/>
    <property type="match status" value="1"/>
</dbReference>
<feature type="compositionally biased region" description="Low complexity" evidence="5">
    <location>
        <begin position="299"/>
        <end position="314"/>
    </location>
</feature>
<feature type="compositionally biased region" description="Low complexity" evidence="5">
    <location>
        <begin position="277"/>
        <end position="288"/>
    </location>
</feature>
<dbReference type="Gene3D" id="4.10.860.20">
    <property type="entry name" value="Rabenosyn, Rab binding domain"/>
    <property type="match status" value="1"/>
</dbReference>
<feature type="compositionally biased region" description="Polar residues" evidence="5">
    <location>
        <begin position="666"/>
        <end position="678"/>
    </location>
</feature>
<feature type="compositionally biased region" description="Low complexity" evidence="5">
    <location>
        <begin position="382"/>
        <end position="394"/>
    </location>
</feature>
<dbReference type="GO" id="GO:0008270">
    <property type="term" value="F:zinc ion binding"/>
    <property type="evidence" value="ECO:0007669"/>
    <property type="project" value="UniProtKB-KW"/>
</dbReference>
<feature type="compositionally biased region" description="Low complexity" evidence="5">
    <location>
        <begin position="79"/>
        <end position="111"/>
    </location>
</feature>
<feature type="compositionally biased region" description="Polar residues" evidence="5">
    <location>
        <begin position="112"/>
        <end position="121"/>
    </location>
</feature>
<dbReference type="GeneID" id="91092258"/>
<keyword evidence="8" id="KW-1185">Reference proteome</keyword>
<evidence type="ECO:0000256" key="5">
    <source>
        <dbReference type="SAM" id="MobiDB-lite"/>
    </source>
</evidence>
<keyword evidence="3" id="KW-0862">Zinc</keyword>
<dbReference type="Pfam" id="PF01363">
    <property type="entry name" value="FYVE"/>
    <property type="match status" value="1"/>
</dbReference>
<evidence type="ECO:0000256" key="2">
    <source>
        <dbReference type="ARBA" id="ARBA00022771"/>
    </source>
</evidence>
<gene>
    <name evidence="7" type="ORF">L201_001586</name>
</gene>
<feature type="compositionally biased region" description="Low complexity" evidence="5">
    <location>
        <begin position="233"/>
        <end position="255"/>
    </location>
</feature>
<feature type="compositionally biased region" description="Low complexity" evidence="5">
    <location>
        <begin position="634"/>
        <end position="652"/>
    </location>
</feature>
<dbReference type="PANTHER" id="PTHR23164:SF30">
    <property type="entry name" value="EARLY ENDOSOME ANTIGEN 1"/>
    <property type="match status" value="1"/>
</dbReference>
<feature type="compositionally biased region" description="Low complexity" evidence="5">
    <location>
        <begin position="1"/>
        <end position="12"/>
    </location>
</feature>
<protein>
    <recommendedName>
        <fullName evidence="6">FYVE-type domain-containing protein</fullName>
    </recommendedName>
</protein>
<dbReference type="PROSITE" id="PS50178">
    <property type="entry name" value="ZF_FYVE"/>
    <property type="match status" value="1"/>
</dbReference>
<proteinExistence type="predicted"/>
<feature type="region of interest" description="Disordered" evidence="5">
    <location>
        <begin position="178"/>
        <end position="410"/>
    </location>
</feature>
<dbReference type="CDD" id="cd15737">
    <property type="entry name" value="FYVE2_Vac1p_like"/>
    <property type="match status" value="1"/>
</dbReference>
<name>A0AAX4JPN7_9TREE</name>
<dbReference type="SUPFAM" id="SSF140125">
    <property type="entry name" value="Rabenosyn-5 Rab-binding domain-like"/>
    <property type="match status" value="1"/>
</dbReference>
<dbReference type="RefSeq" id="XP_066073472.1">
    <property type="nucleotide sequence ID" value="XM_066217375.1"/>
</dbReference>
<dbReference type="PANTHER" id="PTHR23164">
    <property type="entry name" value="EARLY ENDOSOME ANTIGEN 1"/>
    <property type="match status" value="1"/>
</dbReference>
<evidence type="ECO:0000259" key="6">
    <source>
        <dbReference type="PROSITE" id="PS50178"/>
    </source>
</evidence>
<evidence type="ECO:0000256" key="1">
    <source>
        <dbReference type="ARBA" id="ARBA00022723"/>
    </source>
</evidence>
<keyword evidence="2 4" id="KW-0863">Zinc-finger</keyword>
<dbReference type="InterPro" id="IPR017455">
    <property type="entry name" value="Znf_FYVE-rel"/>
</dbReference>
<evidence type="ECO:0000256" key="3">
    <source>
        <dbReference type="ARBA" id="ARBA00022833"/>
    </source>
</evidence>
<feature type="compositionally biased region" description="Polar residues" evidence="5">
    <location>
        <begin position="178"/>
        <end position="197"/>
    </location>
</feature>
<feature type="compositionally biased region" description="Low complexity" evidence="5">
    <location>
        <begin position="336"/>
        <end position="349"/>
    </location>
</feature>
<sequence>MSVTPALPSLTTTPPPFDPPRRRFGSFNNNNSNSGRPNLPSKNNRPTSSSSTTSLPSITNSPALIPPPSIGLGVQRTRSSSSASVTSSTTNSNNNNNNHYHQQNNNNSSQNVTPIGSSSQVIGPGGPVTFDIGLAADKAQQWLSTWAPKGEGRSREFFTNTLNGVANVASQVSSNITNIPNSRSNSFVSNNIQSGNQSIIPPTPPTYTYSNSNETGSAASQSQSNSPEERFGLSISPSPNPPSLNHSTSTPLLSNGQQPPTGRRIPQPANLARLGHSTSSTSSVPTTSALTAGINKNGSTTSLPSTSSSNTNSTMPARTISSNLGSASTSTTNLHGPSHLNPNLSPNGPNGSGHRRNSSNASITGINGPQHRRTSSFGLVNSLSKSPSISRSSSLTKQHNSMKSAGMPYKIGFQPQGVRNDRTEEFLKLRKLKGQDREREEGRLGRRWAKLVDLHFNPTAPPPTPPAPTLTRSSSSTFSISSLTSGGGDRRRSLLSIDAALDALKPKEVWKGFKNGPGPGGEEGKKRAAEQAIVKWEDDNEVKKCRICESTFSLSNRKHHCRLCGKIICSLQPTPKALLAVQIQLFKSDDNVNHGLPPGTRKEKCSLLLVADYKTGRGEEVEEGFIGWMKMEDSGSNNNNDNNNQDQSDQQSASPINKNRMKRSRVSTNSITSTINENPENKIEKREIPLPQQPKEVQVKGCRVCRDCWNVVSRKQKMQDRQRVTGFAKLYSALRSLQGEIEELMPEFEDQLAELTQSDNPLEPTSETLITHKQLLTLLTQYEHLSKRIGSLNCEEGSSQAIVQSAVARTSASFLAKEMVKLQTLQKLQKKAANAKRKSMRIHELSLSDSLSLNGESGNTTPTSELEKGVEDIAVILQPLLEQEAQLETYISDANSQRKYEDSKALNEALKEIKSEIERITQRVSTTSIR</sequence>
<evidence type="ECO:0000313" key="8">
    <source>
        <dbReference type="Proteomes" id="UP001355207"/>
    </source>
</evidence>
<dbReference type="EMBL" id="CP144099">
    <property type="protein sequence ID" value="WWC86709.1"/>
    <property type="molecule type" value="Genomic_DNA"/>
</dbReference>
<accession>A0AAX4JPN7</accession>
<dbReference type="SMART" id="SM00064">
    <property type="entry name" value="FYVE"/>
    <property type="match status" value="1"/>
</dbReference>
<feature type="compositionally biased region" description="Pro residues" evidence="5">
    <location>
        <begin position="459"/>
        <end position="468"/>
    </location>
</feature>
<dbReference type="SUPFAM" id="SSF57903">
    <property type="entry name" value="FYVE/PHD zinc finger"/>
    <property type="match status" value="1"/>
</dbReference>
<dbReference type="AlphaFoldDB" id="A0AAX4JPN7"/>
<feature type="compositionally biased region" description="Low complexity" evidence="5">
    <location>
        <begin position="469"/>
        <end position="484"/>
    </location>
</feature>
<dbReference type="InterPro" id="IPR013083">
    <property type="entry name" value="Znf_RING/FYVE/PHD"/>
</dbReference>
<evidence type="ECO:0000313" key="7">
    <source>
        <dbReference type="EMBL" id="WWC86709.1"/>
    </source>
</evidence>
<feature type="compositionally biased region" description="Polar residues" evidence="5">
    <location>
        <begin position="315"/>
        <end position="335"/>
    </location>
</feature>
<dbReference type="Proteomes" id="UP001355207">
    <property type="component" value="Chromosome 2"/>
</dbReference>
<keyword evidence="1" id="KW-0479">Metal-binding</keyword>
<dbReference type="InterPro" id="IPR000306">
    <property type="entry name" value="Znf_FYVE"/>
</dbReference>
<feature type="compositionally biased region" description="Polar residues" evidence="5">
    <location>
        <begin position="214"/>
        <end position="226"/>
    </location>
</feature>
<evidence type="ECO:0000256" key="4">
    <source>
        <dbReference type="PROSITE-ProRule" id="PRU00091"/>
    </source>
</evidence>
<reference evidence="7 8" key="1">
    <citation type="submission" date="2024-01" db="EMBL/GenBank/DDBJ databases">
        <title>Comparative genomics of Cryptococcus and Kwoniella reveals pathogenesis evolution and contrasting modes of karyotype evolution via chromosome fusion or intercentromeric recombination.</title>
        <authorList>
            <person name="Coelho M.A."/>
            <person name="David-Palma M."/>
            <person name="Shea T."/>
            <person name="Bowers K."/>
            <person name="McGinley-Smith S."/>
            <person name="Mohammad A.W."/>
            <person name="Gnirke A."/>
            <person name="Yurkov A.M."/>
            <person name="Nowrousian M."/>
            <person name="Sun S."/>
            <person name="Cuomo C.A."/>
            <person name="Heitman J."/>
        </authorList>
    </citation>
    <scope>NUCLEOTIDE SEQUENCE [LARGE SCALE GENOMIC DNA]</scope>
    <source>
        <strain evidence="7 8">CBS 6074</strain>
    </source>
</reference>
<feature type="compositionally biased region" description="Polar residues" evidence="5">
    <location>
        <begin position="358"/>
        <end position="367"/>
    </location>
</feature>
<feature type="compositionally biased region" description="Low complexity" evidence="5">
    <location>
        <begin position="25"/>
        <end position="62"/>
    </location>
</feature>
<dbReference type="InterPro" id="IPR011011">
    <property type="entry name" value="Znf_FYVE_PHD"/>
</dbReference>
<feature type="region of interest" description="Disordered" evidence="5">
    <location>
        <begin position="630"/>
        <end position="680"/>
    </location>
</feature>
<dbReference type="InterPro" id="IPR036531">
    <property type="entry name" value="Rbsn_Rab-bd_sf"/>
</dbReference>
<dbReference type="Gene3D" id="3.30.40.10">
    <property type="entry name" value="Zinc/RING finger domain, C3HC4 (zinc finger)"/>
    <property type="match status" value="1"/>
</dbReference>
<feature type="region of interest" description="Disordered" evidence="5">
    <location>
        <begin position="455"/>
        <end position="490"/>
    </location>
</feature>
<feature type="region of interest" description="Disordered" evidence="5">
    <location>
        <begin position="1"/>
        <end position="124"/>
    </location>
</feature>
<organism evidence="7 8">
    <name type="scientific">Kwoniella dendrophila CBS 6074</name>
    <dbReference type="NCBI Taxonomy" id="1295534"/>
    <lineage>
        <taxon>Eukaryota</taxon>
        <taxon>Fungi</taxon>
        <taxon>Dikarya</taxon>
        <taxon>Basidiomycota</taxon>
        <taxon>Agaricomycotina</taxon>
        <taxon>Tremellomycetes</taxon>
        <taxon>Tremellales</taxon>
        <taxon>Cryptococcaceae</taxon>
        <taxon>Kwoniella</taxon>
    </lineage>
</organism>